<protein>
    <submittedName>
        <fullName evidence="4">AraC family transcriptional regulator</fullName>
    </submittedName>
</protein>
<dbReference type="EMBL" id="RSED01000016">
    <property type="protein sequence ID" value="RRS03001.1"/>
    <property type="molecule type" value="Genomic_DNA"/>
</dbReference>
<feature type="region of interest" description="Disordered" evidence="2">
    <location>
        <begin position="1"/>
        <end position="34"/>
    </location>
</feature>
<dbReference type="InterPro" id="IPR003313">
    <property type="entry name" value="AraC-bd"/>
</dbReference>
<comment type="caution">
    <text evidence="4">The sequence shown here is derived from an EMBL/GenBank/DDBJ whole genome shotgun (WGS) entry which is preliminary data.</text>
</comment>
<dbReference type="PANTHER" id="PTHR11019:SF159">
    <property type="entry name" value="TRANSCRIPTIONAL REGULATOR-RELATED"/>
    <property type="match status" value="1"/>
</dbReference>
<dbReference type="RefSeq" id="WP_125244637.1">
    <property type="nucleotide sequence ID" value="NZ_RSED01000016.1"/>
</dbReference>
<keyword evidence="1" id="KW-0238">DNA-binding</keyword>
<dbReference type="InterPro" id="IPR018060">
    <property type="entry name" value="HTH_AraC"/>
</dbReference>
<dbReference type="PROSITE" id="PS01124">
    <property type="entry name" value="HTH_ARAC_FAMILY_2"/>
    <property type="match status" value="1"/>
</dbReference>
<name>A0A426V842_9BURK</name>
<dbReference type="OrthoDB" id="9804543at2"/>
<dbReference type="Pfam" id="PF12833">
    <property type="entry name" value="HTH_18"/>
    <property type="match status" value="1"/>
</dbReference>
<evidence type="ECO:0000259" key="3">
    <source>
        <dbReference type="PROSITE" id="PS01124"/>
    </source>
</evidence>
<accession>A0A426V842</accession>
<dbReference type="Pfam" id="PF02311">
    <property type="entry name" value="AraC_binding"/>
    <property type="match status" value="1"/>
</dbReference>
<dbReference type="InterPro" id="IPR014710">
    <property type="entry name" value="RmlC-like_jellyroll"/>
</dbReference>
<keyword evidence="5" id="KW-1185">Reference proteome</keyword>
<evidence type="ECO:0000256" key="2">
    <source>
        <dbReference type="SAM" id="MobiDB-lite"/>
    </source>
</evidence>
<dbReference type="AlphaFoldDB" id="A0A426V842"/>
<dbReference type="Gene3D" id="1.10.10.60">
    <property type="entry name" value="Homeodomain-like"/>
    <property type="match status" value="1"/>
</dbReference>
<dbReference type="SUPFAM" id="SSF51182">
    <property type="entry name" value="RmlC-like cupins"/>
    <property type="match status" value="1"/>
</dbReference>
<dbReference type="Proteomes" id="UP000269265">
    <property type="component" value="Unassembled WGS sequence"/>
</dbReference>
<dbReference type="SMART" id="SM00342">
    <property type="entry name" value="HTH_ARAC"/>
    <property type="match status" value="1"/>
</dbReference>
<sequence length="297" mass="32086">MPKRAPSTASAPVAPGRRTIPPLDPQRYGPSMGRPVRAKARVITADLQVEPHSHAWGQLAFSATGVARITAGRSTFIVPPSRAVWIPPNVVHAVTVLEDADMRTVYVHQQAGEVGPSVPAAQQSVWRECRVLEVTALMRELVLELARVPAPGRDAAGDFPVGEPSERERCLAALILDEMRQAKPVPLGVALPVDKRLRALCEAVLNEPARHTTLAGWAAEVGASPRTVARLFRDELQTSFAQWRQQVLLAKALSLSARKRPMSHIAAELGYASASAFTAMVTRSVGMPPSRFFALGQ</sequence>
<dbReference type="GO" id="GO:0003700">
    <property type="term" value="F:DNA-binding transcription factor activity"/>
    <property type="evidence" value="ECO:0007669"/>
    <property type="project" value="InterPro"/>
</dbReference>
<gene>
    <name evidence="4" type="ORF">EIP75_17830</name>
</gene>
<evidence type="ECO:0000256" key="1">
    <source>
        <dbReference type="ARBA" id="ARBA00023125"/>
    </source>
</evidence>
<dbReference type="InterPro" id="IPR011051">
    <property type="entry name" value="RmlC_Cupin_sf"/>
</dbReference>
<dbReference type="PANTHER" id="PTHR11019">
    <property type="entry name" value="HTH-TYPE TRANSCRIPTIONAL REGULATOR NIMR"/>
    <property type="match status" value="1"/>
</dbReference>
<dbReference type="CDD" id="cd06124">
    <property type="entry name" value="cupin_NimR-like_N"/>
    <property type="match status" value="1"/>
</dbReference>
<dbReference type="GO" id="GO:0043565">
    <property type="term" value="F:sequence-specific DNA binding"/>
    <property type="evidence" value="ECO:0007669"/>
    <property type="project" value="InterPro"/>
</dbReference>
<evidence type="ECO:0000313" key="4">
    <source>
        <dbReference type="EMBL" id="RRS03001.1"/>
    </source>
</evidence>
<proteinExistence type="predicted"/>
<dbReference type="Gene3D" id="2.60.120.10">
    <property type="entry name" value="Jelly Rolls"/>
    <property type="match status" value="1"/>
</dbReference>
<reference evidence="4 5" key="1">
    <citation type="submission" date="2018-12" db="EMBL/GenBank/DDBJ databases">
        <title>The whole draft genome of Aquabacterium sp. SJQ9.</title>
        <authorList>
            <person name="Sun L."/>
            <person name="Gao X."/>
            <person name="Chen W."/>
            <person name="Huang K."/>
        </authorList>
    </citation>
    <scope>NUCLEOTIDE SEQUENCE [LARGE SCALE GENOMIC DNA]</scope>
    <source>
        <strain evidence="4 5">SJQ9</strain>
    </source>
</reference>
<organism evidence="4 5">
    <name type="scientific">Aquabacterium soli</name>
    <dbReference type="NCBI Taxonomy" id="2493092"/>
    <lineage>
        <taxon>Bacteria</taxon>
        <taxon>Pseudomonadati</taxon>
        <taxon>Pseudomonadota</taxon>
        <taxon>Betaproteobacteria</taxon>
        <taxon>Burkholderiales</taxon>
        <taxon>Aquabacterium</taxon>
    </lineage>
</organism>
<evidence type="ECO:0000313" key="5">
    <source>
        <dbReference type="Proteomes" id="UP000269265"/>
    </source>
</evidence>
<feature type="domain" description="HTH araC/xylS-type" evidence="3">
    <location>
        <begin position="195"/>
        <end position="295"/>
    </location>
</feature>